<organism evidence="2 3">
    <name type="scientific">Candidatus Pinguicoccus supinus</name>
    <dbReference type="NCBI Taxonomy" id="2529394"/>
    <lineage>
        <taxon>Bacteria</taxon>
        <taxon>Pseudomonadati</taxon>
        <taxon>Verrucomicrobiota</taxon>
        <taxon>Candidatus Pinguicoccus</taxon>
    </lineage>
</organism>
<evidence type="ECO:0000313" key="3">
    <source>
        <dbReference type="Proteomes" id="UP000594451"/>
    </source>
</evidence>
<dbReference type="Proteomes" id="UP000594451">
    <property type="component" value="Chromosome"/>
</dbReference>
<reference evidence="2 3" key="1">
    <citation type="journal article" date="2020" name="Sci. Rep.">
        <title>Morphology, ultrastructure, genomics, and phylogeny of Euplotes vanleeuwenhoeki sp. nov. and its ultra-reduced endosymbiont Candidatus Pinguicoccus supinus sp. nov.</title>
        <authorList>
            <person name="Serra V."/>
            <person name="Gammuto L."/>
            <person name="Nitla V."/>
            <person name="Castelli M."/>
            <person name="Lanzoni O."/>
            <person name="Sassera D."/>
            <person name="Bandi C."/>
            <person name="Sandeep B.V."/>
            <person name="Verni F."/>
            <person name="Modeo L."/>
            <person name="Petroni G."/>
        </authorList>
    </citation>
    <scope>NUCLEOTIDE SEQUENCE [LARGE SCALE GENOMIC DNA]</scope>
    <source>
        <strain evidence="2 3">KKR18_Esm</strain>
    </source>
</reference>
<dbReference type="KEGG" id="psup:E5P55_00095"/>
<evidence type="ECO:0000256" key="1">
    <source>
        <dbReference type="SAM" id="Phobius"/>
    </source>
</evidence>
<proteinExistence type="predicted"/>
<evidence type="ECO:0000313" key="2">
    <source>
        <dbReference type="EMBL" id="QPJ58403.1"/>
    </source>
</evidence>
<feature type="transmembrane region" description="Helical" evidence="1">
    <location>
        <begin position="12"/>
        <end position="31"/>
    </location>
</feature>
<dbReference type="EMBL" id="CP039370">
    <property type="protein sequence ID" value="QPJ58403.1"/>
    <property type="molecule type" value="Genomic_DNA"/>
</dbReference>
<sequence>MYFRLIKLYLNIIFLSIFFLNFIYLNVGGFLSKKLIQNFILNEIMNFNKNRLNLINVYLKSQYLIVNIVYLINFLYGHLPLRSGLNFLSVVMQVPALNLERVKLTYFVSLNFIKFKLNLNLINLFSNLLKFLYNIVKYI</sequence>
<keyword evidence="1" id="KW-0812">Transmembrane</keyword>
<name>A0A7T0FY93_9BACT</name>
<accession>A0A7T0FY93</accession>
<keyword evidence="1" id="KW-1133">Transmembrane helix</keyword>
<feature type="transmembrane region" description="Helical" evidence="1">
    <location>
        <begin position="52"/>
        <end position="76"/>
    </location>
</feature>
<dbReference type="AlphaFoldDB" id="A0A7T0FY93"/>
<protein>
    <submittedName>
        <fullName evidence="2">Uncharacterized protein</fullName>
    </submittedName>
</protein>
<keyword evidence="3" id="KW-1185">Reference proteome</keyword>
<keyword evidence="1" id="KW-0472">Membrane</keyword>
<gene>
    <name evidence="2" type="ORF">E5P55_00095</name>
</gene>